<feature type="domain" description="Reverse transcriptase" evidence="2">
    <location>
        <begin position="294"/>
        <end position="423"/>
    </location>
</feature>
<dbReference type="CDD" id="cd01647">
    <property type="entry name" value="RT_LTR"/>
    <property type="match status" value="1"/>
</dbReference>
<dbReference type="InterPro" id="IPR000477">
    <property type="entry name" value="RT_dom"/>
</dbReference>
<dbReference type="InterPro" id="IPR043128">
    <property type="entry name" value="Rev_trsase/Diguanyl_cyclase"/>
</dbReference>
<sequence length="594" mass="68269">MVLLWLDSQFHHLILLLLLLLLLVVLLLLLLRRWNETSKTTMDQLHISSSGSTTQVPSPVIQPAPVSKSNEIPEKNPYQPPIPYPSRLNKDKLQYKPEKLGDLRKFSRVPLDDFSEQWRECFMPQPISPTPSSDLVVASLSPSLTPFGDIDFLLEETDDFLALDDSIPPEIDNGIYGPTPHLDYAFLEGTSKLPVIITKDLKREEKDQLIKVLKSHKRAIAWKISDIRGIDSNFCTHKILMETDFKPAVQHQRRVNLKIHEIIKVEVIKLAGLIYPISNSPWVSPVHIVPKKGDQMLERLDGNEFYCFLDGFYGYFQIPIDRQDQEKTTFTCPYGNFAYPRMPFGLYNAPGTFQRCMVAIFHDMIEKTIEVFMDDFLVYEDSFSSCLSHLDMMLKRCEDTNLVLNWERCHFMVKEGIVLGHKISKSRIKVDKAKVDVIVKLPPPTTVKGIQSFLECMESFEFIKKKLTEDPILVASDWDLPFEIMCDASDFAFDIKIHDKKGAENLAADHLSRLENPYKGDLVEMEMNDNFPHESLNMIALNDDNELPWYLFLLAGFPTIVKTTVLVFKSSNTRSLINFMIISREIFCPDDDIK</sequence>
<dbReference type="SUPFAM" id="SSF56672">
    <property type="entry name" value="DNA/RNA polymerases"/>
    <property type="match status" value="1"/>
</dbReference>
<reference evidence="3" key="1">
    <citation type="journal article" date="2022" name="Int. J. Mol. Sci.">
        <title>Draft Genome of Tanacetum Coccineum: Genomic Comparison of Closely Related Tanacetum-Family Plants.</title>
        <authorList>
            <person name="Yamashiro T."/>
            <person name="Shiraishi A."/>
            <person name="Nakayama K."/>
            <person name="Satake H."/>
        </authorList>
    </citation>
    <scope>NUCLEOTIDE SEQUENCE</scope>
</reference>
<feature type="compositionally biased region" description="Polar residues" evidence="1">
    <location>
        <begin position="42"/>
        <end position="57"/>
    </location>
</feature>
<keyword evidence="3" id="KW-0808">Transferase</keyword>
<dbReference type="InterPro" id="IPR043502">
    <property type="entry name" value="DNA/RNA_pol_sf"/>
</dbReference>
<name>A0ABQ5AVX1_9ASTR</name>
<proteinExistence type="predicted"/>
<dbReference type="Gene3D" id="3.10.10.10">
    <property type="entry name" value="HIV Type 1 Reverse Transcriptase, subunit A, domain 1"/>
    <property type="match status" value="1"/>
</dbReference>
<dbReference type="GO" id="GO:0003964">
    <property type="term" value="F:RNA-directed DNA polymerase activity"/>
    <property type="evidence" value="ECO:0007669"/>
    <property type="project" value="UniProtKB-KW"/>
</dbReference>
<evidence type="ECO:0000313" key="3">
    <source>
        <dbReference type="EMBL" id="GJT06431.1"/>
    </source>
</evidence>
<keyword evidence="3" id="KW-0695">RNA-directed DNA polymerase</keyword>
<evidence type="ECO:0000259" key="2">
    <source>
        <dbReference type="Pfam" id="PF00078"/>
    </source>
</evidence>
<keyword evidence="3" id="KW-0548">Nucleotidyltransferase</keyword>
<dbReference type="InterPro" id="IPR053134">
    <property type="entry name" value="RNA-dir_DNA_polymerase"/>
</dbReference>
<organism evidence="3 4">
    <name type="scientific">Tanacetum coccineum</name>
    <dbReference type="NCBI Taxonomy" id="301880"/>
    <lineage>
        <taxon>Eukaryota</taxon>
        <taxon>Viridiplantae</taxon>
        <taxon>Streptophyta</taxon>
        <taxon>Embryophyta</taxon>
        <taxon>Tracheophyta</taxon>
        <taxon>Spermatophyta</taxon>
        <taxon>Magnoliopsida</taxon>
        <taxon>eudicotyledons</taxon>
        <taxon>Gunneridae</taxon>
        <taxon>Pentapetalae</taxon>
        <taxon>asterids</taxon>
        <taxon>campanulids</taxon>
        <taxon>Asterales</taxon>
        <taxon>Asteraceae</taxon>
        <taxon>Asteroideae</taxon>
        <taxon>Anthemideae</taxon>
        <taxon>Anthemidinae</taxon>
        <taxon>Tanacetum</taxon>
    </lineage>
</organism>
<reference evidence="3" key="2">
    <citation type="submission" date="2022-01" db="EMBL/GenBank/DDBJ databases">
        <authorList>
            <person name="Yamashiro T."/>
            <person name="Shiraishi A."/>
            <person name="Satake H."/>
            <person name="Nakayama K."/>
        </authorList>
    </citation>
    <scope>NUCLEOTIDE SEQUENCE</scope>
</reference>
<protein>
    <submittedName>
        <fullName evidence="3">Reverse transcriptase domain-containing protein</fullName>
    </submittedName>
</protein>
<dbReference type="EMBL" id="BQNB010012668">
    <property type="protein sequence ID" value="GJT06431.1"/>
    <property type="molecule type" value="Genomic_DNA"/>
</dbReference>
<dbReference type="PANTHER" id="PTHR24559:SF444">
    <property type="entry name" value="REVERSE TRANSCRIPTASE DOMAIN-CONTAINING PROTEIN"/>
    <property type="match status" value="1"/>
</dbReference>
<comment type="caution">
    <text evidence="3">The sequence shown here is derived from an EMBL/GenBank/DDBJ whole genome shotgun (WGS) entry which is preliminary data.</text>
</comment>
<dbReference type="Gene3D" id="3.30.70.270">
    <property type="match status" value="1"/>
</dbReference>
<evidence type="ECO:0000313" key="4">
    <source>
        <dbReference type="Proteomes" id="UP001151760"/>
    </source>
</evidence>
<keyword evidence="4" id="KW-1185">Reference proteome</keyword>
<gene>
    <name evidence="3" type="ORF">Tco_0840893</name>
</gene>
<dbReference type="Pfam" id="PF00078">
    <property type="entry name" value="RVT_1"/>
    <property type="match status" value="1"/>
</dbReference>
<evidence type="ECO:0000256" key="1">
    <source>
        <dbReference type="SAM" id="MobiDB-lite"/>
    </source>
</evidence>
<dbReference type="PANTHER" id="PTHR24559">
    <property type="entry name" value="TRANSPOSON TY3-I GAG-POL POLYPROTEIN"/>
    <property type="match status" value="1"/>
</dbReference>
<feature type="region of interest" description="Disordered" evidence="1">
    <location>
        <begin position="42"/>
        <end position="84"/>
    </location>
</feature>
<accession>A0ABQ5AVX1</accession>
<dbReference type="Proteomes" id="UP001151760">
    <property type="component" value="Unassembled WGS sequence"/>
</dbReference>